<protein>
    <submittedName>
        <fullName evidence="2">Carbon-phosphorus lyase complex accessory protein</fullName>
    </submittedName>
</protein>
<evidence type="ECO:0000259" key="1">
    <source>
        <dbReference type="Pfam" id="PF12706"/>
    </source>
</evidence>
<name>A0ABQ1I0N3_9ALTE</name>
<keyword evidence="3" id="KW-1185">Reference proteome</keyword>
<proteinExistence type="predicted"/>
<dbReference type="SUPFAM" id="SSF56281">
    <property type="entry name" value="Metallo-hydrolase/oxidoreductase"/>
    <property type="match status" value="1"/>
</dbReference>
<comment type="caution">
    <text evidence="2">The sequence shown here is derived from an EMBL/GenBank/DDBJ whole genome shotgun (WGS) entry which is preliminary data.</text>
</comment>
<dbReference type="NCBIfam" id="TIGR03307">
    <property type="entry name" value="PhnP"/>
    <property type="match status" value="1"/>
</dbReference>
<dbReference type="RefSeq" id="WP_055734808.1">
    <property type="nucleotide sequence ID" value="NZ_BMDY01000006.1"/>
</dbReference>
<sequence length="250" mass="28200">MKLTLVGTGNVQASPLYGCECLACQRARKYPSYARKLCSALLESEGKQWLIDANHPQWASRFPAHSLSGIFLTHYHMDHVQALFNMRWAIHPRLPVYQPDDPKGCDDLFKHPGILDFQPPLKANQAIQVEHLRVIPLALNHSKPCLGYLFCVAQGRIAYLTDTKGIPDSSWQQLLRQPPKYVVIDCSNPPSSKAKNHNNLSEVLELAHALPDSHWLLTHIGHELDEYLLEHPDCLSPNVSVAHDEQCLIL</sequence>
<reference evidence="3" key="1">
    <citation type="journal article" date="2019" name="Int. J. Syst. Evol. Microbiol.">
        <title>The Global Catalogue of Microorganisms (GCM) 10K type strain sequencing project: providing services to taxonomists for standard genome sequencing and annotation.</title>
        <authorList>
            <consortium name="The Broad Institute Genomics Platform"/>
            <consortium name="The Broad Institute Genome Sequencing Center for Infectious Disease"/>
            <person name="Wu L."/>
            <person name="Ma J."/>
        </authorList>
    </citation>
    <scope>NUCLEOTIDE SEQUENCE [LARGE SCALE GENOMIC DNA]</scope>
    <source>
        <strain evidence="3">CGMCC 1.10131</strain>
    </source>
</reference>
<dbReference type="InterPro" id="IPR017693">
    <property type="entry name" value="Phosphonate_metab_PhnP"/>
</dbReference>
<gene>
    <name evidence="2" type="ORF">GCM10007414_12480</name>
</gene>
<dbReference type="EMBL" id="BMDY01000006">
    <property type="protein sequence ID" value="GGB00814.1"/>
    <property type="molecule type" value="Genomic_DNA"/>
</dbReference>
<feature type="domain" description="Metallo-beta-lactamase" evidence="1">
    <location>
        <begin position="61"/>
        <end position="220"/>
    </location>
</feature>
<dbReference type="InterPro" id="IPR036866">
    <property type="entry name" value="RibonucZ/Hydroxyglut_hydro"/>
</dbReference>
<dbReference type="PANTHER" id="PTHR42663:SF6">
    <property type="entry name" value="HYDROLASE C777.06C-RELATED"/>
    <property type="match status" value="1"/>
</dbReference>
<dbReference type="Gene3D" id="3.60.15.10">
    <property type="entry name" value="Ribonuclease Z/Hydroxyacylglutathione hydrolase-like"/>
    <property type="match status" value="1"/>
</dbReference>
<evidence type="ECO:0000313" key="3">
    <source>
        <dbReference type="Proteomes" id="UP000651977"/>
    </source>
</evidence>
<accession>A0ABQ1I0N3</accession>
<dbReference type="PANTHER" id="PTHR42663">
    <property type="entry name" value="HYDROLASE C777.06C-RELATED-RELATED"/>
    <property type="match status" value="1"/>
</dbReference>
<dbReference type="Pfam" id="PF12706">
    <property type="entry name" value="Lactamase_B_2"/>
    <property type="match status" value="1"/>
</dbReference>
<dbReference type="InterPro" id="IPR001279">
    <property type="entry name" value="Metallo-B-lactamas"/>
</dbReference>
<dbReference type="GO" id="GO:0016829">
    <property type="term" value="F:lyase activity"/>
    <property type="evidence" value="ECO:0007669"/>
    <property type="project" value="UniProtKB-KW"/>
</dbReference>
<keyword evidence="2" id="KW-0456">Lyase</keyword>
<dbReference type="CDD" id="cd07736">
    <property type="entry name" value="PhnP-like_MBL-fold"/>
    <property type="match status" value="1"/>
</dbReference>
<dbReference type="InterPro" id="IPR035682">
    <property type="entry name" value="PhnP_MBL"/>
</dbReference>
<organism evidence="2 3">
    <name type="scientific">Agarivorans gilvus</name>
    <dbReference type="NCBI Taxonomy" id="680279"/>
    <lineage>
        <taxon>Bacteria</taxon>
        <taxon>Pseudomonadati</taxon>
        <taxon>Pseudomonadota</taxon>
        <taxon>Gammaproteobacteria</taxon>
        <taxon>Alteromonadales</taxon>
        <taxon>Alteromonadaceae</taxon>
        <taxon>Agarivorans</taxon>
    </lineage>
</organism>
<dbReference type="Proteomes" id="UP000651977">
    <property type="component" value="Unassembled WGS sequence"/>
</dbReference>
<evidence type="ECO:0000313" key="2">
    <source>
        <dbReference type="EMBL" id="GGB00814.1"/>
    </source>
</evidence>